<dbReference type="Proteomes" id="UP000002653">
    <property type="component" value="Segment"/>
</dbReference>
<reference evidence="1 2" key="1">
    <citation type="journal article" date="2012" name="Virus Genes">
        <title>Isolation and complete genome sequence of a bacteriophage lysing Tetrasphaera jenkinsii, a filamentous bacteria responsible for bulking in activated sludge.</title>
        <authorList>
            <person name="Petrovski S."/>
            <person name="Tillett D."/>
            <person name="Seviour R.J."/>
        </authorList>
    </citation>
    <scope>NUCLEOTIDE SEQUENCE [LARGE SCALE GENOMIC DNA]</scope>
</reference>
<name>G4W945_9CAUD</name>
<accession>G4W945</accession>
<dbReference type="GeneID" id="14297439"/>
<sequence length="173" mass="20011">MVEVRLLCYKHGCTYLMTTGTPGTKNGLYWSLKIDSGDDLHLCDDVALAVTNWYDLPPPCNWWLISYFAAYERRPEKGWWRYPTEDFYAALACRFHPDLRKAYIEAREAVRDGLVPETGAQDDILIKELIRASGKQIWNTGWDFAQHTGVSDSTFTGPHDCAYRSKYFIAERR</sequence>
<keyword evidence="2" id="KW-1185">Reference proteome</keyword>
<evidence type="ECO:0000313" key="1">
    <source>
        <dbReference type="EMBL" id="ADX42533.1"/>
    </source>
</evidence>
<dbReference type="RefSeq" id="YP_007237925.1">
    <property type="nucleotide sequence ID" value="NC_019930.1"/>
</dbReference>
<dbReference type="EMBL" id="HQ225832">
    <property type="protein sequence ID" value="ADX42533.1"/>
    <property type="molecule type" value="Genomic_DNA"/>
</dbReference>
<organism evidence="1 2">
    <name type="scientific">Tetrasphaera phage TJE1</name>
    <dbReference type="NCBI Taxonomy" id="981335"/>
    <lineage>
        <taxon>Viruses</taxon>
        <taxon>Duplodnaviria</taxon>
        <taxon>Heunggongvirae</taxon>
        <taxon>Uroviricota</taxon>
        <taxon>Caudoviricetes</taxon>
        <taxon>Tijeunavirus</taxon>
        <taxon>Tijeunavirus TJE1</taxon>
    </lineage>
</organism>
<protein>
    <submittedName>
        <fullName evidence="1">Uncharacterized protein</fullName>
    </submittedName>
</protein>
<dbReference type="KEGG" id="vg:14297439"/>
<evidence type="ECO:0000313" key="2">
    <source>
        <dbReference type="Proteomes" id="UP000002653"/>
    </source>
</evidence>
<proteinExistence type="predicted"/>